<dbReference type="KEGG" id="psel:GM415_06620"/>
<evidence type="ECO:0000313" key="3">
    <source>
        <dbReference type="Proteomes" id="UP000428328"/>
    </source>
</evidence>
<dbReference type="InterPro" id="IPR009875">
    <property type="entry name" value="PilZ_domain"/>
</dbReference>
<organism evidence="2 3">
    <name type="scientific">Pseudodesulfovibrio cashew</name>
    <dbReference type="NCBI Taxonomy" id="2678688"/>
    <lineage>
        <taxon>Bacteria</taxon>
        <taxon>Pseudomonadati</taxon>
        <taxon>Thermodesulfobacteriota</taxon>
        <taxon>Desulfovibrionia</taxon>
        <taxon>Desulfovibrionales</taxon>
        <taxon>Desulfovibrionaceae</taxon>
    </lineage>
</organism>
<name>A0A6I6JIC6_9BACT</name>
<proteinExistence type="predicted"/>
<sequence>MSSEKRHSTRVEAGFEAYVTVDDVVIPVATRNLSLKGALLEGCDDCLVGTKAELHIPLSPSVRIVADGDVIRAGNGVIAMRFREMDELSFTFLHRLVTLNASDPEVVDDELMEIFEKF</sequence>
<evidence type="ECO:0000313" key="2">
    <source>
        <dbReference type="EMBL" id="QGY42001.1"/>
    </source>
</evidence>
<dbReference type="Gene3D" id="2.40.10.220">
    <property type="entry name" value="predicted glycosyltransferase like domains"/>
    <property type="match status" value="1"/>
</dbReference>
<reference evidence="2 3" key="1">
    <citation type="submission" date="2019-11" db="EMBL/GenBank/DDBJ databases">
        <authorList>
            <person name="Zheng R.K."/>
            <person name="Sun C.M."/>
        </authorList>
    </citation>
    <scope>NUCLEOTIDE SEQUENCE [LARGE SCALE GENOMIC DNA]</scope>
    <source>
        <strain evidence="2 3">SRB007</strain>
    </source>
</reference>
<keyword evidence="3" id="KW-1185">Reference proteome</keyword>
<feature type="domain" description="PilZ" evidence="1">
    <location>
        <begin position="4"/>
        <end position="97"/>
    </location>
</feature>
<protein>
    <submittedName>
        <fullName evidence="2">PilZ domain-containing protein</fullName>
    </submittedName>
</protein>
<dbReference type="GO" id="GO:0035438">
    <property type="term" value="F:cyclic-di-GMP binding"/>
    <property type="evidence" value="ECO:0007669"/>
    <property type="project" value="InterPro"/>
</dbReference>
<gene>
    <name evidence="2" type="ORF">GM415_06620</name>
</gene>
<dbReference type="AlphaFoldDB" id="A0A6I6JIC6"/>
<dbReference type="SUPFAM" id="SSF141371">
    <property type="entry name" value="PilZ domain-like"/>
    <property type="match status" value="1"/>
</dbReference>
<evidence type="ECO:0000259" key="1">
    <source>
        <dbReference type="Pfam" id="PF07238"/>
    </source>
</evidence>
<dbReference type="Proteomes" id="UP000428328">
    <property type="component" value="Chromosome"/>
</dbReference>
<dbReference type="EMBL" id="CP046400">
    <property type="protein sequence ID" value="QGY42001.1"/>
    <property type="molecule type" value="Genomic_DNA"/>
</dbReference>
<dbReference type="Pfam" id="PF07238">
    <property type="entry name" value="PilZ"/>
    <property type="match status" value="1"/>
</dbReference>
<accession>A0A6I6JIC6</accession>